<dbReference type="InterPro" id="IPR008978">
    <property type="entry name" value="HSP20-like_chaperone"/>
</dbReference>
<feature type="domain" description="CS" evidence="3">
    <location>
        <begin position="3"/>
        <end position="89"/>
    </location>
</feature>
<dbReference type="CDD" id="cd06466">
    <property type="entry name" value="p23_CS_SGT1_like"/>
    <property type="match status" value="1"/>
</dbReference>
<dbReference type="PANTHER" id="PTHR45862">
    <property type="entry name" value="PROTEIN SGT1 HOMOLOG"/>
    <property type="match status" value="1"/>
</dbReference>
<protein>
    <recommendedName>
        <fullName evidence="6">Suppressor of G2 allele of SKP1</fullName>
    </recommendedName>
</protein>
<feature type="compositionally biased region" description="Basic and acidic residues" evidence="1">
    <location>
        <begin position="164"/>
        <end position="184"/>
    </location>
</feature>
<proteinExistence type="predicted"/>
<evidence type="ECO:0000259" key="3">
    <source>
        <dbReference type="PROSITE" id="PS51203"/>
    </source>
</evidence>
<dbReference type="PROSITE" id="PS51048">
    <property type="entry name" value="SGS"/>
    <property type="match status" value="1"/>
</dbReference>
<dbReference type="Proteomes" id="UP000887575">
    <property type="component" value="Unassembled WGS sequence"/>
</dbReference>
<dbReference type="Gene3D" id="2.60.40.790">
    <property type="match status" value="1"/>
</dbReference>
<name>A0AAF3FE64_9BILA</name>
<evidence type="ECO:0000313" key="5">
    <source>
        <dbReference type="WBParaSite" id="MBELARI_LOCUS5303"/>
    </source>
</evidence>
<accession>A0AAF3FE64</accession>
<dbReference type="PROSITE" id="PS51203">
    <property type="entry name" value="CS"/>
    <property type="match status" value="1"/>
</dbReference>
<evidence type="ECO:0000256" key="1">
    <source>
        <dbReference type="SAM" id="MobiDB-lite"/>
    </source>
</evidence>
<dbReference type="GO" id="GO:0051087">
    <property type="term" value="F:protein-folding chaperone binding"/>
    <property type="evidence" value="ECO:0007669"/>
    <property type="project" value="InterPro"/>
</dbReference>
<feature type="region of interest" description="Disordered" evidence="1">
    <location>
        <begin position="159"/>
        <end position="184"/>
    </location>
</feature>
<evidence type="ECO:0008006" key="6">
    <source>
        <dbReference type="Google" id="ProtNLM"/>
    </source>
</evidence>
<evidence type="ECO:0000313" key="4">
    <source>
        <dbReference type="Proteomes" id="UP000887575"/>
    </source>
</evidence>
<keyword evidence="4" id="KW-1185">Reference proteome</keyword>
<sequence length="184" mass="21231">MASTSYRFDWFQTEAAVTMTVMKKNVSPERCQARISENNHLRINVDDEEIWTGKLEGPIDPTKITIKCTPSKIEVSMPKATPGRWTKLVIEADSIQPTTTKRDWDALEKQMKKEEEDEPLQGEAEVERMFKKIYASASDDTRRAMIKSYSESNGTVLSTNWSEISKEKTEVKPPDSMEYKKWEQ</sequence>
<dbReference type="InterPro" id="IPR007052">
    <property type="entry name" value="CS_dom"/>
</dbReference>
<reference evidence="5" key="1">
    <citation type="submission" date="2024-02" db="UniProtKB">
        <authorList>
            <consortium name="WormBaseParasite"/>
        </authorList>
    </citation>
    <scope>IDENTIFICATION</scope>
</reference>
<dbReference type="Pfam" id="PF05002">
    <property type="entry name" value="SGS"/>
    <property type="match status" value="1"/>
</dbReference>
<dbReference type="SUPFAM" id="SSF49764">
    <property type="entry name" value="HSP20-like chaperones"/>
    <property type="match status" value="1"/>
</dbReference>
<evidence type="ECO:0000259" key="2">
    <source>
        <dbReference type="PROSITE" id="PS51048"/>
    </source>
</evidence>
<dbReference type="AlphaFoldDB" id="A0AAF3FE64"/>
<dbReference type="InterPro" id="IPR007699">
    <property type="entry name" value="SGS_dom"/>
</dbReference>
<dbReference type="WBParaSite" id="MBELARI_LOCUS5303">
    <property type="protein sequence ID" value="MBELARI_LOCUS5303"/>
    <property type="gene ID" value="MBELARI_LOCUS5303"/>
</dbReference>
<dbReference type="Pfam" id="PF04969">
    <property type="entry name" value="CS"/>
    <property type="match status" value="1"/>
</dbReference>
<organism evidence="4 5">
    <name type="scientific">Mesorhabditis belari</name>
    <dbReference type="NCBI Taxonomy" id="2138241"/>
    <lineage>
        <taxon>Eukaryota</taxon>
        <taxon>Metazoa</taxon>
        <taxon>Ecdysozoa</taxon>
        <taxon>Nematoda</taxon>
        <taxon>Chromadorea</taxon>
        <taxon>Rhabditida</taxon>
        <taxon>Rhabditina</taxon>
        <taxon>Rhabditomorpha</taxon>
        <taxon>Rhabditoidea</taxon>
        <taxon>Rhabditidae</taxon>
        <taxon>Mesorhabditinae</taxon>
        <taxon>Mesorhabditis</taxon>
    </lineage>
</organism>
<feature type="domain" description="SGS" evidence="2">
    <location>
        <begin position="92"/>
        <end position="184"/>
    </location>
</feature>
<dbReference type="InterPro" id="IPR044563">
    <property type="entry name" value="Sgt1-like"/>
</dbReference>